<dbReference type="Proteomes" id="UP000287972">
    <property type="component" value="Unassembled WGS sequence"/>
</dbReference>
<dbReference type="Gene3D" id="1.25.40.20">
    <property type="entry name" value="Ankyrin repeat-containing domain"/>
    <property type="match status" value="2"/>
</dbReference>
<accession>A0A428SFL1</accession>
<protein>
    <submittedName>
        <fullName evidence="5">Uncharacterized protein</fullName>
    </submittedName>
</protein>
<evidence type="ECO:0000256" key="3">
    <source>
        <dbReference type="PROSITE-ProRule" id="PRU00023"/>
    </source>
</evidence>
<keyword evidence="2 3" id="KW-0040">ANK repeat</keyword>
<feature type="repeat" description="ANK" evidence="3">
    <location>
        <begin position="138"/>
        <end position="170"/>
    </location>
</feature>
<organism evidence="5 6">
    <name type="scientific">Fusarium floridanum</name>
    <dbReference type="NCBI Taxonomy" id="1325733"/>
    <lineage>
        <taxon>Eukaryota</taxon>
        <taxon>Fungi</taxon>
        <taxon>Dikarya</taxon>
        <taxon>Ascomycota</taxon>
        <taxon>Pezizomycotina</taxon>
        <taxon>Sordariomycetes</taxon>
        <taxon>Hypocreomycetidae</taxon>
        <taxon>Hypocreales</taxon>
        <taxon>Nectriaceae</taxon>
        <taxon>Fusarium</taxon>
        <taxon>Fusarium solani species complex</taxon>
    </lineage>
</organism>
<dbReference type="InterPro" id="IPR002110">
    <property type="entry name" value="Ankyrin_rpt"/>
</dbReference>
<feature type="repeat" description="ANK" evidence="3">
    <location>
        <begin position="104"/>
        <end position="129"/>
    </location>
</feature>
<keyword evidence="1" id="KW-0677">Repeat</keyword>
<evidence type="ECO:0000256" key="4">
    <source>
        <dbReference type="SAM" id="MobiDB-lite"/>
    </source>
</evidence>
<comment type="caution">
    <text evidence="5">The sequence shown here is derived from an EMBL/GenBank/DDBJ whole genome shotgun (WGS) entry which is preliminary data.</text>
</comment>
<dbReference type="PANTHER" id="PTHR24198">
    <property type="entry name" value="ANKYRIN REPEAT AND PROTEIN KINASE DOMAIN-CONTAINING PROTEIN"/>
    <property type="match status" value="1"/>
</dbReference>
<dbReference type="SUPFAM" id="SSF48403">
    <property type="entry name" value="Ankyrin repeat"/>
    <property type="match status" value="1"/>
</dbReference>
<feature type="repeat" description="ANK" evidence="3">
    <location>
        <begin position="69"/>
        <end position="94"/>
    </location>
</feature>
<dbReference type="AlphaFoldDB" id="A0A428SFL1"/>
<sequence>MSSRLLRYAARGDDSEIRLLLAKGAQDLINLADKHGKTPLHIAATAGLSTVQLLLENGAKESINLADEDGKTPLHLAATNWRDSIIQLLLENGAKESINLADKDGKTPLHLAAEAGRNEVVEMLLAQNAVNLNPKDANGRTPLSLAAVHDEIEVVGTLVAKRITMNPDGSGLLQQVLADHHELVVKILLAKHFDNVARGNYDWLSDLRQLGLEKAEIINLVMGATEDIGGPWISANISRVPDPEATIDTARHQSYCAHKRRNTSTGDHKEKNETVSFDRLSEYISREHMQRRVSLFCGLAGVLPPVSGPLSNFGLISFSNKRESIKVIYSGHWGGPQPGYEDAKDNWRWTARMRAKAKETTAPYAWLISQLQRALRGFINAAITLQQTGFCCDQFTVLTAPESTTIVRMNTIRFDVVLDLARDMDQLQHERLEDSALFQSVSTRLLGIMEILFQTPLSLPSTIARQLHLCSLTVQLLCLGIIFYAQAHAGKLHPSYLAEPLTRVEILGSSYDDHEEHEEPYIIAEQAKLACMGELVGDEVFVFRMSTRTWPIGEDGSFLSATCEEIVDSWGPASLIMDPQEASERISGLVIRGGIIQPNGKFDHRDRLFHWTTDFKGTEQSPPDAFGYKDKIVVGATIPAPSSHLVTKDEIRGFQDRNAHPPTGERAVVLEANRSRAEAQQSPETHPPPPQAQHAVQTAVTITKCPRDITESYNASRAFHLDELGSKPSRWRLTTLTANLQDGYQVLAQVGGEWQKQSAVPMKRVFLDRWGIERKLSDFESPLGLQISLCTGVARRVPLRVLVREDLMNYVDSLHVKGWKDLREAAKEAMESKERFAKWSDELTDTQRKCVQDVFWHVLNRLKDTGFDVDGDQFSILWPYRSDANRCVKVKPRHDHEWLTVLEDKEWSATFAVATNLCLATTKHRCRGEKKAQWPGVKTLSTSMWLLHSSQDPPSDGNHSGVERQIENERWYWNGEKNSRTWFSAQKSNGAIAELGFKNSWKDFAT</sequence>
<dbReference type="PANTHER" id="PTHR24198:SF165">
    <property type="entry name" value="ANKYRIN REPEAT-CONTAINING PROTEIN-RELATED"/>
    <property type="match status" value="1"/>
</dbReference>
<dbReference type="EMBL" id="NKCL01000022">
    <property type="protein sequence ID" value="RSL88571.1"/>
    <property type="molecule type" value="Genomic_DNA"/>
</dbReference>
<reference evidence="5 6" key="1">
    <citation type="submission" date="2017-06" db="EMBL/GenBank/DDBJ databases">
        <title>Comparative genomic analysis of Ambrosia Fusariam Clade fungi.</title>
        <authorList>
            <person name="Stajich J.E."/>
            <person name="Carrillo J."/>
            <person name="Kijimoto T."/>
            <person name="Eskalen A."/>
            <person name="O'Donnell K."/>
            <person name="Kasson M."/>
        </authorList>
    </citation>
    <scope>NUCLEOTIDE SEQUENCE [LARGE SCALE GENOMIC DNA]</scope>
    <source>
        <strain evidence="5 6">NRRL62606</strain>
    </source>
</reference>
<name>A0A428SFL1_9HYPO</name>
<keyword evidence="6" id="KW-1185">Reference proteome</keyword>
<dbReference type="PROSITE" id="PS50088">
    <property type="entry name" value="ANK_REPEAT"/>
    <property type="match status" value="3"/>
</dbReference>
<dbReference type="InterPro" id="IPR036770">
    <property type="entry name" value="Ankyrin_rpt-contain_sf"/>
</dbReference>
<dbReference type="PROSITE" id="PS50297">
    <property type="entry name" value="ANK_REP_REGION"/>
    <property type="match status" value="2"/>
</dbReference>
<proteinExistence type="predicted"/>
<evidence type="ECO:0000256" key="2">
    <source>
        <dbReference type="ARBA" id="ARBA00023043"/>
    </source>
</evidence>
<dbReference type="Pfam" id="PF12796">
    <property type="entry name" value="Ank_2"/>
    <property type="match status" value="2"/>
</dbReference>
<dbReference type="SMART" id="SM00248">
    <property type="entry name" value="ANK"/>
    <property type="match status" value="4"/>
</dbReference>
<evidence type="ECO:0000313" key="6">
    <source>
        <dbReference type="Proteomes" id="UP000287972"/>
    </source>
</evidence>
<feature type="region of interest" description="Disordered" evidence="4">
    <location>
        <begin position="674"/>
        <end position="695"/>
    </location>
</feature>
<gene>
    <name evidence="5" type="ORF">CEP51_001657</name>
</gene>
<evidence type="ECO:0000313" key="5">
    <source>
        <dbReference type="EMBL" id="RSL88571.1"/>
    </source>
</evidence>
<evidence type="ECO:0000256" key="1">
    <source>
        <dbReference type="ARBA" id="ARBA00022737"/>
    </source>
</evidence>